<accession>H9D1E9</accession>
<protein>
    <submittedName>
        <fullName evidence="2">Uncharacterized protein</fullName>
    </submittedName>
</protein>
<feature type="compositionally biased region" description="Basic and acidic residues" evidence="1">
    <location>
        <begin position="235"/>
        <end position="250"/>
    </location>
</feature>
<proteinExistence type="predicted"/>
<dbReference type="Proteomes" id="UP000004791">
    <property type="component" value="Segment"/>
</dbReference>
<dbReference type="InterPro" id="IPR059222">
    <property type="entry name" value="NGO0469-like"/>
</dbReference>
<keyword evidence="3" id="KW-1185">Reference proteome</keyword>
<evidence type="ECO:0000313" key="3">
    <source>
        <dbReference type="Proteomes" id="UP000004791"/>
    </source>
</evidence>
<dbReference type="RefSeq" id="YP_007010536.1">
    <property type="nucleotide sequence ID" value="NC_019540.1"/>
</dbReference>
<evidence type="ECO:0000256" key="1">
    <source>
        <dbReference type="SAM" id="MobiDB-lite"/>
    </source>
</evidence>
<organism evidence="2 3">
    <name type="scientific">Salinivibrio phage CW02</name>
    <dbReference type="NCBI Taxonomy" id="1161935"/>
    <lineage>
        <taxon>Viruses</taxon>
        <taxon>Duplodnaviria</taxon>
        <taxon>Heunggongvirae</taxon>
        <taxon>Uroviricota</taxon>
        <taxon>Caudoviricetes</taxon>
        <taxon>Zobellviridae</taxon>
        <taxon>Salinovirus</taxon>
        <taxon>Salinovirus utanense</taxon>
    </lineage>
</organism>
<sequence length="270" mass="29605">MSLNVKKMKSQGGKKRVPQDELEVGNYLCRVAQVIDLGIHHREKWDTSQSKFVIDNDKAPAQKIMVTYEFGTVFVKDAEGNEEESKPRWLSEELYLYPLDVDLATSTKRYKAIDPKEAADGDWSLLVNAPCNVTIAHKKSGKAKIGAVTPAMAGIPYPEMKNEPKVLLIDQPDLEVFGSLPDWLQEKITSSLEFEGSALHAALNGGEVKSQGKDASTQNEGNELPESNESGSSDGEEKASSKGTSDEKQEQSTGSQAGNSEPDFDDDLPW</sequence>
<feature type="region of interest" description="Disordered" evidence="1">
    <location>
        <begin position="205"/>
        <end position="270"/>
    </location>
</feature>
<dbReference type="OrthoDB" id="9960at10239"/>
<reference evidence="2 3" key="1">
    <citation type="journal article" date="2012" name="J. Virol.">
        <title>Sequence and structural characterization of great salt lake bacteriophage CW02, a member of the T7-like supergroup.</title>
        <authorList>
            <person name="Shen P.S."/>
            <person name="Domek M.J."/>
            <person name="Sanz-Garcia E."/>
            <person name="Makaju A."/>
            <person name="Taylor R.M."/>
            <person name="Hoggan R."/>
            <person name="Culumber M.D."/>
            <person name="Oberg C.J."/>
            <person name="Breakwell D.P."/>
            <person name="Prince J.T."/>
            <person name="Belnap D.M."/>
        </authorList>
    </citation>
    <scope>NUCLEOTIDE SEQUENCE [LARGE SCALE GENOMIC DNA]</scope>
</reference>
<dbReference type="GeneID" id="14016710"/>
<evidence type="ECO:0000313" key="2">
    <source>
        <dbReference type="EMBL" id="AFE86191.1"/>
    </source>
</evidence>
<dbReference type="KEGG" id="vg:14016710"/>
<dbReference type="NCBIfam" id="NF046043">
    <property type="entry name" value="rep_init_NGO0469"/>
    <property type="match status" value="1"/>
</dbReference>
<dbReference type="EMBL" id="JQ446452">
    <property type="protein sequence ID" value="AFE86191.1"/>
    <property type="molecule type" value="Genomic_DNA"/>
</dbReference>
<name>H9D1E9_9CAUD</name>